<evidence type="ECO:0000256" key="1">
    <source>
        <dbReference type="SAM" id="MobiDB-lite"/>
    </source>
</evidence>
<protein>
    <submittedName>
        <fullName evidence="2">Uncharacterized protein</fullName>
    </submittedName>
</protein>
<dbReference type="AlphaFoldDB" id="A0A164UEP8"/>
<dbReference type="EMBL" id="KV419408">
    <property type="protein sequence ID" value="KZS93162.1"/>
    <property type="molecule type" value="Genomic_DNA"/>
</dbReference>
<organism evidence="2 3">
    <name type="scientific">Sistotremastrum niveocremeum HHB9708</name>
    <dbReference type="NCBI Taxonomy" id="1314777"/>
    <lineage>
        <taxon>Eukaryota</taxon>
        <taxon>Fungi</taxon>
        <taxon>Dikarya</taxon>
        <taxon>Basidiomycota</taxon>
        <taxon>Agaricomycotina</taxon>
        <taxon>Agaricomycetes</taxon>
        <taxon>Sistotremastrales</taxon>
        <taxon>Sistotremastraceae</taxon>
        <taxon>Sertulicium</taxon>
        <taxon>Sertulicium niveocremeum</taxon>
    </lineage>
</organism>
<feature type="compositionally biased region" description="Basic and acidic residues" evidence="1">
    <location>
        <begin position="87"/>
        <end position="110"/>
    </location>
</feature>
<gene>
    <name evidence="2" type="ORF">SISNIDRAFT_455138</name>
</gene>
<reference evidence="2 3" key="1">
    <citation type="journal article" date="2016" name="Mol. Biol. Evol.">
        <title>Comparative Genomics of Early-Diverging Mushroom-Forming Fungi Provides Insights into the Origins of Lignocellulose Decay Capabilities.</title>
        <authorList>
            <person name="Nagy L.G."/>
            <person name="Riley R."/>
            <person name="Tritt A."/>
            <person name="Adam C."/>
            <person name="Daum C."/>
            <person name="Floudas D."/>
            <person name="Sun H."/>
            <person name="Yadav J.S."/>
            <person name="Pangilinan J."/>
            <person name="Larsson K.H."/>
            <person name="Matsuura K."/>
            <person name="Barry K."/>
            <person name="Labutti K."/>
            <person name="Kuo R."/>
            <person name="Ohm R.A."/>
            <person name="Bhattacharya S.S."/>
            <person name="Shirouzu T."/>
            <person name="Yoshinaga Y."/>
            <person name="Martin F.M."/>
            <person name="Grigoriev I.V."/>
            <person name="Hibbett D.S."/>
        </authorList>
    </citation>
    <scope>NUCLEOTIDE SEQUENCE [LARGE SCALE GENOMIC DNA]</scope>
    <source>
        <strain evidence="2 3">HHB9708</strain>
    </source>
</reference>
<keyword evidence="3" id="KW-1185">Reference proteome</keyword>
<feature type="compositionally biased region" description="Basic residues" evidence="1">
    <location>
        <begin position="62"/>
        <end position="78"/>
    </location>
</feature>
<evidence type="ECO:0000313" key="3">
    <source>
        <dbReference type="Proteomes" id="UP000076722"/>
    </source>
</evidence>
<name>A0A164UEP8_9AGAM</name>
<feature type="region of interest" description="Disordered" evidence="1">
    <location>
        <begin position="1"/>
        <end position="23"/>
    </location>
</feature>
<feature type="region of interest" description="Disordered" evidence="1">
    <location>
        <begin position="37"/>
        <end position="110"/>
    </location>
</feature>
<dbReference type="Proteomes" id="UP000076722">
    <property type="component" value="Unassembled WGS sequence"/>
</dbReference>
<evidence type="ECO:0000313" key="2">
    <source>
        <dbReference type="EMBL" id="KZS93162.1"/>
    </source>
</evidence>
<accession>A0A164UEP8</accession>
<sequence>MDKRNEEERKRKQEESEGVDGFRQAVAARTKRVLEEEAKAELASAPPIKSEKSVTRAPTKPKIGKKGALKGVVVKKKPTTSAPRTESSQEKGPDTETQAKRPRLDGAEPT</sequence>
<proteinExistence type="predicted"/>
<feature type="compositionally biased region" description="Basic and acidic residues" evidence="1">
    <location>
        <begin position="1"/>
        <end position="15"/>
    </location>
</feature>